<dbReference type="AlphaFoldDB" id="A0A5Q2MWD5"/>
<gene>
    <name evidence="2" type="ORF">FTV88_0398</name>
</gene>
<dbReference type="NCBIfam" id="TIGR02532">
    <property type="entry name" value="IV_pilin_GFxxxE"/>
    <property type="match status" value="1"/>
</dbReference>
<evidence type="ECO:0000313" key="3">
    <source>
        <dbReference type="Proteomes" id="UP000366051"/>
    </source>
</evidence>
<proteinExistence type="predicted"/>
<name>A0A5Q2MWD5_9FIRM</name>
<dbReference type="KEGG" id="hcv:FTV88_0398"/>
<keyword evidence="3" id="KW-1185">Reference proteome</keyword>
<protein>
    <submittedName>
        <fullName evidence="2">Prepilin-type N-terminal cleavage/methylation protein</fullName>
    </submittedName>
</protein>
<feature type="transmembrane region" description="Helical" evidence="1">
    <location>
        <begin position="20"/>
        <end position="41"/>
    </location>
</feature>
<dbReference type="InterPro" id="IPR012902">
    <property type="entry name" value="N_methyl_site"/>
</dbReference>
<dbReference type="EMBL" id="CP045875">
    <property type="protein sequence ID" value="QGG46577.1"/>
    <property type="molecule type" value="Genomic_DNA"/>
</dbReference>
<keyword evidence="1" id="KW-1133">Transmembrane helix</keyword>
<dbReference type="Proteomes" id="UP000366051">
    <property type="component" value="Chromosome"/>
</dbReference>
<keyword evidence="1" id="KW-0812">Transmembrane</keyword>
<sequence length="116" mass="12648">MKTIKNLSSCKKGFSVVEVLISLVILTILIVAVAPLMATSFTGIMASGNRSTDLYQAQRELENEISELNNETNGSSLFEITFSDGSDNVTIEINAQKLIQDTLIYYAPVSNTSHSE</sequence>
<keyword evidence="1" id="KW-0472">Membrane</keyword>
<dbReference type="Pfam" id="PF07963">
    <property type="entry name" value="N_methyl"/>
    <property type="match status" value="1"/>
</dbReference>
<evidence type="ECO:0000313" key="2">
    <source>
        <dbReference type="EMBL" id="QGG46577.1"/>
    </source>
</evidence>
<evidence type="ECO:0000256" key="1">
    <source>
        <dbReference type="SAM" id="Phobius"/>
    </source>
</evidence>
<accession>A0A5Q2MWD5</accession>
<organism evidence="2 3">
    <name type="scientific">Heliorestis convoluta</name>
    <dbReference type="NCBI Taxonomy" id="356322"/>
    <lineage>
        <taxon>Bacteria</taxon>
        <taxon>Bacillati</taxon>
        <taxon>Bacillota</taxon>
        <taxon>Clostridia</taxon>
        <taxon>Eubacteriales</taxon>
        <taxon>Heliobacteriaceae</taxon>
        <taxon>Heliorestis</taxon>
    </lineage>
</organism>
<reference evidence="3" key="1">
    <citation type="submission" date="2019-11" db="EMBL/GenBank/DDBJ databases">
        <title>Genome sequence of Heliorestis convoluta strain HH, an alkaliphilic and minimalistic phototrophic bacterium from a soda lake in Egypt.</title>
        <authorList>
            <person name="Dewey E.D."/>
            <person name="Stokes L.M."/>
            <person name="Burchell B.M."/>
            <person name="Shaffer K.N."/>
            <person name="Huntington A.M."/>
            <person name="Baker J.M."/>
            <person name="Nadendla S."/>
            <person name="Giglio M.G."/>
            <person name="Touchman J.W."/>
            <person name="Blankenship R.E."/>
            <person name="Madigan M.T."/>
            <person name="Sattley W.M."/>
        </authorList>
    </citation>
    <scope>NUCLEOTIDE SEQUENCE [LARGE SCALE GENOMIC DNA]</scope>
    <source>
        <strain evidence="3">HH</strain>
    </source>
</reference>
<dbReference type="RefSeq" id="WP_153724123.1">
    <property type="nucleotide sequence ID" value="NZ_CP045875.1"/>
</dbReference>